<dbReference type="EMBL" id="CACRUI010000016">
    <property type="protein sequence ID" value="VYT97659.1"/>
    <property type="molecule type" value="Genomic_DNA"/>
</dbReference>
<organism evidence="1">
    <name type="scientific">Streptococcus lutetiensis</name>
    <dbReference type="NCBI Taxonomy" id="150055"/>
    <lineage>
        <taxon>Bacteria</taxon>
        <taxon>Bacillati</taxon>
        <taxon>Bacillota</taxon>
        <taxon>Bacilli</taxon>
        <taxon>Lactobacillales</taxon>
        <taxon>Streptococcaceae</taxon>
        <taxon>Streptococcus</taxon>
    </lineage>
</organism>
<gene>
    <name evidence="1" type="ORF">SLLFYP71_01172</name>
</gene>
<dbReference type="Pfam" id="PF16264">
    <property type="entry name" value="SatD"/>
    <property type="match status" value="1"/>
</dbReference>
<reference evidence="1" key="1">
    <citation type="submission" date="2019-11" db="EMBL/GenBank/DDBJ databases">
        <authorList>
            <person name="Feng L."/>
        </authorList>
    </citation>
    <scope>NUCLEOTIDE SEQUENCE</scope>
    <source>
        <strain evidence="1">SLutetiensisLFYP71</strain>
    </source>
</reference>
<protein>
    <recommendedName>
        <fullName evidence="2">DNA-binding protein</fullName>
    </recommendedName>
</protein>
<proteinExistence type="predicted"/>
<sequence>MAYELFCINWRHYWFKKIDNRYQVQKSLESCLADLNNEFQAVLASKLSITLGDEFQGLLSLDAPLFQIIDRINLAMKPYQVRFGIGMGKILTDINPEQSIGADGPAYWHARKAINYIHQKNDYGNTQIAVSFDDENQVNIVNTLIASSEAIKSDWRASQEIILKELLALGIYNEQFDQQMLAKRLALTTSALSKRLKSSNIKVYLRARKTALNCLKHYGEELA</sequence>
<accession>A0A6N3AYW4</accession>
<name>A0A6N3AYW4_9STRE</name>
<evidence type="ECO:0008006" key="2">
    <source>
        <dbReference type="Google" id="ProtNLM"/>
    </source>
</evidence>
<dbReference type="InterPro" id="IPR032580">
    <property type="entry name" value="SatD"/>
</dbReference>
<evidence type="ECO:0000313" key="1">
    <source>
        <dbReference type="EMBL" id="VYT97659.1"/>
    </source>
</evidence>
<dbReference type="AlphaFoldDB" id="A0A6N3AYW4"/>